<dbReference type="EMBL" id="BART01007927">
    <property type="protein sequence ID" value="GAG65845.1"/>
    <property type="molecule type" value="Genomic_DNA"/>
</dbReference>
<dbReference type="GO" id="GO:0004888">
    <property type="term" value="F:transmembrane signaling receptor activity"/>
    <property type="evidence" value="ECO:0007669"/>
    <property type="project" value="InterPro"/>
</dbReference>
<comment type="caution">
    <text evidence="2">The sequence shown here is derived from an EMBL/GenBank/DDBJ whole genome shotgun (WGS) entry which is preliminary data.</text>
</comment>
<dbReference type="InterPro" id="IPR006201">
    <property type="entry name" value="Neur_channel"/>
</dbReference>
<name>X0Z913_9ZZZZ</name>
<dbReference type="GO" id="GO:0005230">
    <property type="term" value="F:extracellular ligand-gated monoatomic ion channel activity"/>
    <property type="evidence" value="ECO:0007669"/>
    <property type="project" value="InterPro"/>
</dbReference>
<organism evidence="2">
    <name type="scientific">marine sediment metagenome</name>
    <dbReference type="NCBI Taxonomy" id="412755"/>
    <lineage>
        <taxon>unclassified sequences</taxon>
        <taxon>metagenomes</taxon>
        <taxon>ecological metagenomes</taxon>
    </lineage>
</organism>
<proteinExistence type="predicted"/>
<dbReference type="InterPro" id="IPR036734">
    <property type="entry name" value="Neur_chan_lig-bd_sf"/>
</dbReference>
<sequence length="191" mass="21475">MTMIKNILFTVLLGLTVAGNLLAAEPLTELRDVEVKIVFLDVDGVNNVEQTFTANLATAIRWQDHSLSHPGPDSISKPLDEIWYPSIQFLNQQRIVATFPRMAEVFPDGTVIYRQRYWGNFSQPLELKSFPFDAQKLTLTLANVGFGMRSVRLLPSPDSGIAEKFSMPDWTVMEWDFAAVDLPIEESDAPT</sequence>
<dbReference type="Gene3D" id="2.70.170.10">
    <property type="entry name" value="Neurotransmitter-gated ion-channel ligand-binding domain"/>
    <property type="match status" value="1"/>
</dbReference>
<dbReference type="SUPFAM" id="SSF63712">
    <property type="entry name" value="Nicotinic receptor ligand binding domain-like"/>
    <property type="match status" value="1"/>
</dbReference>
<accession>X0Z913</accession>
<evidence type="ECO:0000259" key="1">
    <source>
        <dbReference type="Pfam" id="PF02931"/>
    </source>
</evidence>
<feature type="non-terminal residue" evidence="2">
    <location>
        <position position="191"/>
    </location>
</feature>
<dbReference type="PANTHER" id="PTHR18945">
    <property type="entry name" value="NEUROTRANSMITTER GATED ION CHANNEL"/>
    <property type="match status" value="1"/>
</dbReference>
<dbReference type="Pfam" id="PF02931">
    <property type="entry name" value="Neur_chan_LBD"/>
    <property type="match status" value="1"/>
</dbReference>
<evidence type="ECO:0000313" key="2">
    <source>
        <dbReference type="EMBL" id="GAG65845.1"/>
    </source>
</evidence>
<dbReference type="InterPro" id="IPR006202">
    <property type="entry name" value="Neur_chan_lig-bd"/>
</dbReference>
<protein>
    <recommendedName>
        <fullName evidence="1">Neurotransmitter-gated ion-channel ligand-binding domain-containing protein</fullName>
    </recommendedName>
</protein>
<feature type="domain" description="Neurotransmitter-gated ion-channel ligand-binding" evidence="1">
    <location>
        <begin position="31"/>
        <end position="170"/>
    </location>
</feature>
<dbReference type="GO" id="GO:0016020">
    <property type="term" value="C:membrane"/>
    <property type="evidence" value="ECO:0007669"/>
    <property type="project" value="InterPro"/>
</dbReference>
<reference evidence="2" key="1">
    <citation type="journal article" date="2014" name="Front. Microbiol.">
        <title>High frequency of phylogenetically diverse reductive dehalogenase-homologous genes in deep subseafloor sedimentary metagenomes.</title>
        <authorList>
            <person name="Kawai M."/>
            <person name="Futagami T."/>
            <person name="Toyoda A."/>
            <person name="Takaki Y."/>
            <person name="Nishi S."/>
            <person name="Hori S."/>
            <person name="Arai W."/>
            <person name="Tsubouchi T."/>
            <person name="Morono Y."/>
            <person name="Uchiyama I."/>
            <person name="Ito T."/>
            <person name="Fujiyama A."/>
            <person name="Inagaki F."/>
            <person name="Takami H."/>
        </authorList>
    </citation>
    <scope>NUCLEOTIDE SEQUENCE</scope>
    <source>
        <strain evidence="2">Expedition CK06-06</strain>
    </source>
</reference>
<gene>
    <name evidence="2" type="ORF">S01H4_17928</name>
</gene>
<dbReference type="AlphaFoldDB" id="X0Z913"/>